<keyword evidence="2" id="KW-1185">Reference proteome</keyword>
<organism evidence="1 2">
    <name type="scientific">Hyalomma asiaticum</name>
    <name type="common">Tick</name>
    <dbReference type="NCBI Taxonomy" id="266040"/>
    <lineage>
        <taxon>Eukaryota</taxon>
        <taxon>Metazoa</taxon>
        <taxon>Ecdysozoa</taxon>
        <taxon>Arthropoda</taxon>
        <taxon>Chelicerata</taxon>
        <taxon>Arachnida</taxon>
        <taxon>Acari</taxon>
        <taxon>Parasitiformes</taxon>
        <taxon>Ixodida</taxon>
        <taxon>Ixodoidea</taxon>
        <taxon>Ixodidae</taxon>
        <taxon>Hyalomminae</taxon>
        <taxon>Hyalomma</taxon>
    </lineage>
</organism>
<gene>
    <name evidence="1" type="ORF">HPB50_019636</name>
</gene>
<accession>A0ACB7SY16</accession>
<reference evidence="1" key="1">
    <citation type="submission" date="2020-05" db="EMBL/GenBank/DDBJ databases">
        <title>Large-scale comparative analyses of tick genomes elucidate their genetic diversity and vector capacities.</title>
        <authorList>
            <person name="Jia N."/>
            <person name="Wang J."/>
            <person name="Shi W."/>
            <person name="Du L."/>
            <person name="Sun Y."/>
            <person name="Zhan W."/>
            <person name="Jiang J."/>
            <person name="Wang Q."/>
            <person name="Zhang B."/>
            <person name="Ji P."/>
            <person name="Sakyi L.B."/>
            <person name="Cui X."/>
            <person name="Yuan T."/>
            <person name="Jiang B."/>
            <person name="Yang W."/>
            <person name="Lam T.T.-Y."/>
            <person name="Chang Q."/>
            <person name="Ding S."/>
            <person name="Wang X."/>
            <person name="Zhu J."/>
            <person name="Ruan X."/>
            <person name="Zhao L."/>
            <person name="Wei J."/>
            <person name="Que T."/>
            <person name="Du C."/>
            <person name="Cheng J."/>
            <person name="Dai P."/>
            <person name="Han X."/>
            <person name="Huang E."/>
            <person name="Gao Y."/>
            <person name="Liu J."/>
            <person name="Shao H."/>
            <person name="Ye R."/>
            <person name="Li L."/>
            <person name="Wei W."/>
            <person name="Wang X."/>
            <person name="Wang C."/>
            <person name="Yang T."/>
            <person name="Huo Q."/>
            <person name="Li W."/>
            <person name="Guo W."/>
            <person name="Chen H."/>
            <person name="Zhou L."/>
            <person name="Ni X."/>
            <person name="Tian J."/>
            <person name="Zhou Y."/>
            <person name="Sheng Y."/>
            <person name="Liu T."/>
            <person name="Pan Y."/>
            <person name="Xia L."/>
            <person name="Li J."/>
            <person name="Zhao F."/>
            <person name="Cao W."/>
        </authorList>
    </citation>
    <scope>NUCLEOTIDE SEQUENCE</scope>
    <source>
        <strain evidence="1">Hyas-2018</strain>
    </source>
</reference>
<dbReference type="Proteomes" id="UP000821845">
    <property type="component" value="Chromosome 2"/>
</dbReference>
<evidence type="ECO:0000313" key="1">
    <source>
        <dbReference type="EMBL" id="KAH6939580.1"/>
    </source>
</evidence>
<protein>
    <submittedName>
        <fullName evidence="1">Uncharacterized protein</fullName>
    </submittedName>
</protein>
<comment type="caution">
    <text evidence="1">The sequence shown here is derived from an EMBL/GenBank/DDBJ whole genome shotgun (WGS) entry which is preliminary data.</text>
</comment>
<sequence>MRATVVVVAVLAAIASLASGATIIKDGSVASAAFRGVWPSDAEPQPWHDDDASGAAKRRRHDSPDFDQIIVETVEQPARHRHSWVLILFLLFTSLFMGAFALLLCLLCLLKAFNGQIAYRPVMQRDDKFCVVENRGRPLADVMVKRRSALAAAETPIARKQRDFAQSARDSPRSGRDGMKSVRDVTYNTRDVQHGDRDVTDYTGDVKHGARDVPMNNAPTGQYWEPQYSRDMQQQQQQYTRESSNKRRGAYKRSAKVQHRQEPYSDDEDDDDHSRGKGLSNLRLDLRINEDSGRKDRNASRISGITQYPPGSYSHSSYSSSENTNISHVSKSRPLLFSLCPDKKLAKDRGSRTSIGDARTHKVKESGAVRPSDSRDNQASEADENFFREQNAAVVYQPAKTNNNAPGQPRSKNTEATPRQVLTPLGNNRAALQLEDALRQKGANAADQLTIDQVKALIDEMLNKKTNKRSKDSS</sequence>
<evidence type="ECO:0000313" key="2">
    <source>
        <dbReference type="Proteomes" id="UP000821845"/>
    </source>
</evidence>
<name>A0ACB7SY16_HYAAI</name>
<dbReference type="EMBL" id="CM023482">
    <property type="protein sequence ID" value="KAH6939580.1"/>
    <property type="molecule type" value="Genomic_DNA"/>
</dbReference>
<proteinExistence type="predicted"/>